<feature type="compositionally biased region" description="Polar residues" evidence="1">
    <location>
        <begin position="368"/>
        <end position="382"/>
    </location>
</feature>
<reference evidence="2" key="1">
    <citation type="submission" date="2022-10" db="EMBL/GenBank/DDBJ databases">
        <title>Culturing micro-colonial fungi from biological soil crusts in the Mojave desert and describing Neophaeococcomyces mojavensis, and introducing the new genera and species Taxawa tesnikishii.</title>
        <authorList>
            <person name="Kurbessoian T."/>
            <person name="Stajich J.E."/>
        </authorList>
    </citation>
    <scope>NUCLEOTIDE SEQUENCE</scope>
    <source>
        <strain evidence="2">TK_1</strain>
    </source>
</reference>
<feature type="compositionally biased region" description="Low complexity" evidence="1">
    <location>
        <begin position="247"/>
        <end position="297"/>
    </location>
</feature>
<dbReference type="Proteomes" id="UP001172684">
    <property type="component" value="Unassembled WGS sequence"/>
</dbReference>
<comment type="caution">
    <text evidence="2">The sequence shown here is derived from an EMBL/GenBank/DDBJ whole genome shotgun (WGS) entry which is preliminary data.</text>
</comment>
<feature type="compositionally biased region" description="Acidic residues" evidence="1">
    <location>
        <begin position="143"/>
        <end position="155"/>
    </location>
</feature>
<gene>
    <name evidence="2" type="ORF">H2201_005637</name>
</gene>
<organism evidence="2 3">
    <name type="scientific">Coniosporium apollinis</name>
    <dbReference type="NCBI Taxonomy" id="61459"/>
    <lineage>
        <taxon>Eukaryota</taxon>
        <taxon>Fungi</taxon>
        <taxon>Dikarya</taxon>
        <taxon>Ascomycota</taxon>
        <taxon>Pezizomycotina</taxon>
        <taxon>Dothideomycetes</taxon>
        <taxon>Dothideomycetes incertae sedis</taxon>
        <taxon>Coniosporium</taxon>
    </lineage>
</organism>
<feature type="region of interest" description="Disordered" evidence="1">
    <location>
        <begin position="81"/>
        <end position="163"/>
    </location>
</feature>
<name>A0ABQ9NQ17_9PEZI</name>
<feature type="compositionally biased region" description="Polar residues" evidence="1">
    <location>
        <begin position="298"/>
        <end position="307"/>
    </location>
</feature>
<feature type="compositionally biased region" description="Polar residues" evidence="1">
    <location>
        <begin position="99"/>
        <end position="108"/>
    </location>
</feature>
<sequence length="464" mass="49153">MLAVRDQENFVHGQQTAAAAKPLNQGLAAKTPGNKAPKTPFKVALNDENVVFRGGKSVLKANGKGNENLFTGAKKGTEVDKNTFVTPAGPRTRAPLGAKTTNAKTKAFQTPAPPSIDNTSAKTQPQSRSPRLRRAKVKVLATDDAEPAPEPEEREIEYMPPRGEPLPDLPDDYWGPEKAFPMFEGKNYTRGMWSTYFNHVDDDGVSRLEREDAVREERIRKETDETLQKACDDMFAEAVANITGTAPAPAPATALSRPTTASSNASTGAPAARKPTAPKATREPTTLASRTAASALRQPSNPSSSRAHFSAPTAAAKARLPTSFPLSRKKQTTTSTASTPAPTNPSSMRHTAAAAASRTTLGYANGRAASSSLRKPLSSNGTLHGKGEGKRSVTAPVLAAPAKATIQRNEEDELVELLRARGIGGGEEVEEEGDELLGVGGSGPGLLLDVEDEFEGFQLAMPEI</sequence>
<keyword evidence="3" id="KW-1185">Reference proteome</keyword>
<feature type="compositionally biased region" description="Polar residues" evidence="1">
    <location>
        <begin position="116"/>
        <end position="129"/>
    </location>
</feature>
<evidence type="ECO:0000313" key="3">
    <source>
        <dbReference type="Proteomes" id="UP001172684"/>
    </source>
</evidence>
<evidence type="ECO:0000313" key="2">
    <source>
        <dbReference type="EMBL" id="KAJ9663429.1"/>
    </source>
</evidence>
<evidence type="ECO:0000256" key="1">
    <source>
        <dbReference type="SAM" id="MobiDB-lite"/>
    </source>
</evidence>
<dbReference type="EMBL" id="JAPDRL010000043">
    <property type="protein sequence ID" value="KAJ9663429.1"/>
    <property type="molecule type" value="Genomic_DNA"/>
</dbReference>
<feature type="region of interest" description="Disordered" evidence="1">
    <location>
        <begin position="247"/>
        <end position="356"/>
    </location>
</feature>
<feature type="region of interest" description="Disordered" evidence="1">
    <location>
        <begin position="368"/>
        <end position="393"/>
    </location>
</feature>
<accession>A0ABQ9NQ17</accession>
<feature type="compositionally biased region" description="Low complexity" evidence="1">
    <location>
        <begin position="332"/>
        <end position="356"/>
    </location>
</feature>
<proteinExistence type="predicted"/>
<protein>
    <submittedName>
        <fullName evidence="2">Uncharacterized protein</fullName>
    </submittedName>
</protein>